<name>A8MBH1_CALMQ</name>
<keyword evidence="10" id="KW-0326">Glycosidase</keyword>
<evidence type="ECO:0000256" key="6">
    <source>
        <dbReference type="ARBA" id="ARBA00022801"/>
    </source>
</evidence>
<gene>
    <name evidence="12" type="ordered locus">Cmaq_1887</name>
</gene>
<dbReference type="AlphaFoldDB" id="A8MBH1"/>
<dbReference type="InterPro" id="IPR004035">
    <property type="entry name" value="Endouclease-III_FeS-bd_BS"/>
</dbReference>
<feature type="domain" description="HhH-GPD" evidence="11">
    <location>
        <begin position="44"/>
        <end position="198"/>
    </location>
</feature>
<dbReference type="Pfam" id="PF00730">
    <property type="entry name" value="HhH-GPD"/>
    <property type="match status" value="1"/>
</dbReference>
<dbReference type="RefSeq" id="WP_012186923.1">
    <property type="nucleotide sequence ID" value="NC_009954.1"/>
</dbReference>
<keyword evidence="9" id="KW-0234">DNA repair</keyword>
<accession>A8MBH1</accession>
<evidence type="ECO:0000256" key="3">
    <source>
        <dbReference type="ARBA" id="ARBA00022485"/>
    </source>
</evidence>
<evidence type="ECO:0000256" key="1">
    <source>
        <dbReference type="ARBA" id="ARBA00001966"/>
    </source>
</evidence>
<sequence>MEGLTRDDVFKALSLVTVNEREFLGRWVFTNNASVFEGLVAVMLTQNTSDKVATRVYERLKERLGSITPNTILSLSKSELENILRPIGSFRQRARRLIELANTVNEKYNGSLEFIRGMGTDEARRTLMNLPGVGPKTADVVLLNLGKPVFPVDTHIMRISHRLGVMGGYEKVSAFWIKLLKPNEYLMVHLGLIAFGRAICRSRRPLCEHCPLRVKCKYYLSISKSNQPHG</sequence>
<dbReference type="CDD" id="cd00056">
    <property type="entry name" value="ENDO3c"/>
    <property type="match status" value="1"/>
</dbReference>
<dbReference type="EC" id="4.2.99.18" evidence="12"/>
<keyword evidence="7" id="KW-0408">Iron</keyword>
<evidence type="ECO:0000313" key="12">
    <source>
        <dbReference type="EMBL" id="ABW02704.1"/>
    </source>
</evidence>
<dbReference type="KEGG" id="cma:Cmaq_1887"/>
<dbReference type="PANTHER" id="PTHR10359:SF18">
    <property type="entry name" value="ENDONUCLEASE III"/>
    <property type="match status" value="1"/>
</dbReference>
<keyword evidence="8" id="KW-0411">Iron-sulfur</keyword>
<dbReference type="InterPro" id="IPR011257">
    <property type="entry name" value="DNA_glycosylase"/>
</dbReference>
<dbReference type="SUPFAM" id="SSF48150">
    <property type="entry name" value="DNA-glycosylase"/>
    <property type="match status" value="1"/>
</dbReference>
<dbReference type="SMART" id="SM00525">
    <property type="entry name" value="FES"/>
    <property type="match status" value="1"/>
</dbReference>
<dbReference type="Proteomes" id="UP000001137">
    <property type="component" value="Chromosome"/>
</dbReference>
<dbReference type="InterPro" id="IPR023170">
    <property type="entry name" value="HhH_base_excis_C"/>
</dbReference>
<evidence type="ECO:0000256" key="9">
    <source>
        <dbReference type="ARBA" id="ARBA00023204"/>
    </source>
</evidence>
<keyword evidence="13" id="KW-1185">Reference proteome</keyword>
<proteinExistence type="inferred from homology"/>
<keyword evidence="3" id="KW-0004">4Fe-4S</keyword>
<evidence type="ECO:0000256" key="8">
    <source>
        <dbReference type="ARBA" id="ARBA00023014"/>
    </source>
</evidence>
<dbReference type="PANTHER" id="PTHR10359">
    <property type="entry name" value="A/G-SPECIFIC ADENINE GLYCOSYLASE/ENDONUCLEASE III"/>
    <property type="match status" value="1"/>
</dbReference>
<dbReference type="Gene3D" id="1.10.1670.10">
    <property type="entry name" value="Helix-hairpin-Helix base-excision DNA repair enzymes (C-terminal)"/>
    <property type="match status" value="1"/>
</dbReference>
<reference evidence="12" key="1">
    <citation type="submission" date="2007-10" db="EMBL/GenBank/DDBJ databases">
        <title>Complete sequence of Caldivirga maquilingensis IC-167.</title>
        <authorList>
            <consortium name="US DOE Joint Genome Institute"/>
            <person name="Copeland A."/>
            <person name="Lucas S."/>
            <person name="Lapidus A."/>
            <person name="Barry K."/>
            <person name="Glavina del Rio T."/>
            <person name="Dalin E."/>
            <person name="Tice H."/>
            <person name="Pitluck S."/>
            <person name="Saunders E."/>
            <person name="Brettin T."/>
            <person name="Bruce D."/>
            <person name="Detter J.C."/>
            <person name="Han C."/>
            <person name="Schmutz J."/>
            <person name="Larimer F."/>
            <person name="Land M."/>
            <person name="Hauser L."/>
            <person name="Kyrpides N."/>
            <person name="Ivanova N."/>
            <person name="Biddle J.F."/>
            <person name="Zhang Z."/>
            <person name="Fitz-Gibbon S.T."/>
            <person name="Lowe T.M."/>
            <person name="Saltikov C."/>
            <person name="House C.H."/>
            <person name="Richardson P."/>
        </authorList>
    </citation>
    <scope>NUCLEOTIDE SEQUENCE [LARGE SCALE GENOMIC DNA]</scope>
    <source>
        <strain evidence="12">IC-167</strain>
    </source>
</reference>
<dbReference type="OrthoDB" id="19248at2157"/>
<dbReference type="GO" id="GO:0046872">
    <property type="term" value="F:metal ion binding"/>
    <property type="evidence" value="ECO:0007669"/>
    <property type="project" value="UniProtKB-KW"/>
</dbReference>
<keyword evidence="4" id="KW-0479">Metal-binding</keyword>
<evidence type="ECO:0000256" key="5">
    <source>
        <dbReference type="ARBA" id="ARBA00022763"/>
    </source>
</evidence>
<dbReference type="GO" id="GO:0019104">
    <property type="term" value="F:DNA N-glycosylase activity"/>
    <property type="evidence" value="ECO:0007669"/>
    <property type="project" value="TreeGrafter"/>
</dbReference>
<evidence type="ECO:0000313" key="13">
    <source>
        <dbReference type="Proteomes" id="UP000001137"/>
    </source>
</evidence>
<dbReference type="InterPro" id="IPR003265">
    <property type="entry name" value="HhH-GPD_domain"/>
</dbReference>
<dbReference type="Gene3D" id="1.10.340.30">
    <property type="entry name" value="Hypothetical protein, domain 2"/>
    <property type="match status" value="1"/>
</dbReference>
<protein>
    <submittedName>
        <fullName evidence="12">DNA-(Apurinic or apyrimidinic site) lyase</fullName>
        <ecNumber evidence="12">4.2.99.18</ecNumber>
    </submittedName>
</protein>
<dbReference type="GO" id="GO:0140078">
    <property type="term" value="F:class I DNA-(apurinic or apyrimidinic site) endonuclease activity"/>
    <property type="evidence" value="ECO:0007669"/>
    <property type="project" value="UniProtKB-EC"/>
</dbReference>
<comment type="similarity">
    <text evidence="2">Belongs to the Nth/MutY family.</text>
</comment>
<dbReference type="SMART" id="SM00478">
    <property type="entry name" value="ENDO3c"/>
    <property type="match status" value="1"/>
</dbReference>
<dbReference type="GO" id="GO:0006285">
    <property type="term" value="P:base-excision repair, AP site formation"/>
    <property type="evidence" value="ECO:0007669"/>
    <property type="project" value="TreeGrafter"/>
</dbReference>
<organism evidence="12 13">
    <name type="scientific">Caldivirga maquilingensis (strain ATCC 700844 / DSM 13496 / JCM 10307 / IC-167)</name>
    <dbReference type="NCBI Taxonomy" id="397948"/>
    <lineage>
        <taxon>Archaea</taxon>
        <taxon>Thermoproteota</taxon>
        <taxon>Thermoprotei</taxon>
        <taxon>Thermoproteales</taxon>
        <taxon>Thermoproteaceae</taxon>
        <taxon>Caldivirga</taxon>
    </lineage>
</organism>
<dbReference type="InterPro" id="IPR003651">
    <property type="entry name" value="Endonuclease3_FeS-loop_motif"/>
</dbReference>
<dbReference type="EMBL" id="CP000852">
    <property type="protein sequence ID" value="ABW02704.1"/>
    <property type="molecule type" value="Genomic_DNA"/>
</dbReference>
<evidence type="ECO:0000256" key="2">
    <source>
        <dbReference type="ARBA" id="ARBA00008343"/>
    </source>
</evidence>
<dbReference type="STRING" id="397948.Cmaq_1887"/>
<keyword evidence="5" id="KW-0227">DNA damage</keyword>
<dbReference type="GeneID" id="5710233"/>
<dbReference type="GO" id="GO:0051539">
    <property type="term" value="F:4 iron, 4 sulfur cluster binding"/>
    <property type="evidence" value="ECO:0007669"/>
    <property type="project" value="UniProtKB-KW"/>
</dbReference>
<evidence type="ECO:0000256" key="4">
    <source>
        <dbReference type="ARBA" id="ARBA00022723"/>
    </source>
</evidence>
<keyword evidence="12" id="KW-0456">Lyase</keyword>
<evidence type="ECO:0000256" key="7">
    <source>
        <dbReference type="ARBA" id="ARBA00023004"/>
    </source>
</evidence>
<evidence type="ECO:0000256" key="10">
    <source>
        <dbReference type="ARBA" id="ARBA00023295"/>
    </source>
</evidence>
<dbReference type="eggNOG" id="arCOG00459">
    <property type="taxonomic scope" value="Archaea"/>
</dbReference>
<dbReference type="PROSITE" id="PS00764">
    <property type="entry name" value="ENDONUCLEASE_III_1"/>
    <property type="match status" value="1"/>
</dbReference>
<keyword evidence="6" id="KW-0378">Hydrolase</keyword>
<evidence type="ECO:0000259" key="11">
    <source>
        <dbReference type="SMART" id="SM00478"/>
    </source>
</evidence>
<dbReference type="PIRSF" id="PIRSF001435">
    <property type="entry name" value="Nth"/>
    <property type="match status" value="1"/>
</dbReference>
<dbReference type="HOGENOM" id="CLU_012862_3_4_2"/>
<comment type="cofactor">
    <cofactor evidence="1">
        <name>[4Fe-4S] cluster</name>
        <dbReference type="ChEBI" id="CHEBI:49883"/>
    </cofactor>
</comment>